<organism evidence="1 2">
    <name type="scientific">Luteolibacter pohnpeiensis</name>
    <dbReference type="NCBI Taxonomy" id="454153"/>
    <lineage>
        <taxon>Bacteria</taxon>
        <taxon>Pseudomonadati</taxon>
        <taxon>Verrucomicrobiota</taxon>
        <taxon>Verrucomicrobiia</taxon>
        <taxon>Verrucomicrobiales</taxon>
        <taxon>Verrucomicrobiaceae</taxon>
        <taxon>Luteolibacter</taxon>
    </lineage>
</organism>
<keyword evidence="2" id="KW-1185">Reference proteome</keyword>
<dbReference type="RefSeq" id="WP_200268819.1">
    <property type="nucleotide sequence ID" value="NZ_JAENIJ010000007.1"/>
</dbReference>
<gene>
    <name evidence="1" type="ORF">JIN85_06505</name>
</gene>
<accession>A0A934S545</accession>
<dbReference type="EMBL" id="JAENIJ010000007">
    <property type="protein sequence ID" value="MBK1882058.1"/>
    <property type="molecule type" value="Genomic_DNA"/>
</dbReference>
<evidence type="ECO:0000313" key="1">
    <source>
        <dbReference type="EMBL" id="MBK1882058.1"/>
    </source>
</evidence>
<name>A0A934S545_9BACT</name>
<sequence length="104" mass="11692">MITVHTNHRNFQLDLLNERLPSGVSLVNLANPLGIQNDGNHTVEFEVDFRYTSPTAFALWILRKLRSIPGNHALVIHEENICLEMPEAIDLVARAVTRQSHVAA</sequence>
<proteinExistence type="predicted"/>
<comment type="caution">
    <text evidence="1">The sequence shown here is derived from an EMBL/GenBank/DDBJ whole genome shotgun (WGS) entry which is preliminary data.</text>
</comment>
<dbReference type="AlphaFoldDB" id="A0A934S545"/>
<evidence type="ECO:0000313" key="2">
    <source>
        <dbReference type="Proteomes" id="UP000603141"/>
    </source>
</evidence>
<dbReference type="Proteomes" id="UP000603141">
    <property type="component" value="Unassembled WGS sequence"/>
</dbReference>
<protein>
    <submittedName>
        <fullName evidence="1">Uncharacterized protein</fullName>
    </submittedName>
</protein>
<reference evidence="1" key="1">
    <citation type="submission" date="2021-01" db="EMBL/GenBank/DDBJ databases">
        <title>Modified the classification status of verrucomicrobia.</title>
        <authorList>
            <person name="Feng X."/>
        </authorList>
    </citation>
    <scope>NUCLEOTIDE SEQUENCE</scope>
    <source>
        <strain evidence="1">KCTC 22041</strain>
    </source>
</reference>